<keyword evidence="3" id="KW-1185">Reference proteome</keyword>
<protein>
    <recommendedName>
        <fullName evidence="4">Pectate lyase superfamily protein domain-containing protein</fullName>
    </recommendedName>
</protein>
<feature type="signal peptide" evidence="1">
    <location>
        <begin position="1"/>
        <end position="31"/>
    </location>
</feature>
<reference evidence="2 3" key="1">
    <citation type="submission" date="2015-09" db="EMBL/GenBank/DDBJ databases">
        <title>Draft genome sequence of Kouleothrix aurantiaca JCM 19913.</title>
        <authorList>
            <person name="Hemp J."/>
        </authorList>
    </citation>
    <scope>NUCLEOTIDE SEQUENCE [LARGE SCALE GENOMIC DNA]</scope>
    <source>
        <strain evidence="2 3">COM-B</strain>
    </source>
</reference>
<gene>
    <name evidence="2" type="ORF">SE17_36835</name>
</gene>
<sequence>MHPRIPIPAARLMRAVLLCLGALLAFGPALAAQAAPQTFLVTKFTDSADGTCSSSDCSLREAIIAANSNPGEDKITVPGGTFLLDMAGPGEDLSATGDLDIREAVIFQMAGTATISQL</sequence>
<dbReference type="InterPro" id="IPR011050">
    <property type="entry name" value="Pectin_lyase_fold/virulence"/>
</dbReference>
<evidence type="ECO:0008006" key="4">
    <source>
        <dbReference type="Google" id="ProtNLM"/>
    </source>
</evidence>
<keyword evidence="1" id="KW-0732">Signal</keyword>
<name>A0A0P9D7Z2_9CHLR</name>
<comment type="caution">
    <text evidence="2">The sequence shown here is derived from an EMBL/GenBank/DDBJ whole genome shotgun (WGS) entry which is preliminary data.</text>
</comment>
<proteinExistence type="predicted"/>
<dbReference type="AlphaFoldDB" id="A0A0P9D7Z2"/>
<organism evidence="2 3">
    <name type="scientific">Kouleothrix aurantiaca</name>
    <dbReference type="NCBI Taxonomy" id="186479"/>
    <lineage>
        <taxon>Bacteria</taxon>
        <taxon>Bacillati</taxon>
        <taxon>Chloroflexota</taxon>
        <taxon>Chloroflexia</taxon>
        <taxon>Chloroflexales</taxon>
        <taxon>Roseiflexineae</taxon>
        <taxon>Roseiflexaceae</taxon>
        <taxon>Kouleothrix</taxon>
    </lineage>
</organism>
<dbReference type="NCBIfam" id="TIGR04214">
    <property type="entry name" value="CSLREA_Nterm"/>
    <property type="match status" value="1"/>
</dbReference>
<feature type="chain" id="PRO_5006156125" description="Pectate lyase superfamily protein domain-containing protein" evidence="1">
    <location>
        <begin position="32"/>
        <end position="118"/>
    </location>
</feature>
<accession>A0A0P9D7Z2</accession>
<dbReference type="InterPro" id="IPR026457">
    <property type="entry name" value="CSLREA_Nterm"/>
</dbReference>
<dbReference type="Proteomes" id="UP000050509">
    <property type="component" value="Unassembled WGS sequence"/>
</dbReference>
<evidence type="ECO:0000256" key="1">
    <source>
        <dbReference type="SAM" id="SignalP"/>
    </source>
</evidence>
<evidence type="ECO:0000313" key="2">
    <source>
        <dbReference type="EMBL" id="KPV48664.1"/>
    </source>
</evidence>
<dbReference type="EMBL" id="LJCR01002481">
    <property type="protein sequence ID" value="KPV48664.1"/>
    <property type="molecule type" value="Genomic_DNA"/>
</dbReference>
<dbReference type="SUPFAM" id="SSF51126">
    <property type="entry name" value="Pectin lyase-like"/>
    <property type="match status" value="1"/>
</dbReference>
<evidence type="ECO:0000313" key="3">
    <source>
        <dbReference type="Proteomes" id="UP000050509"/>
    </source>
</evidence>
<feature type="non-terminal residue" evidence="2">
    <location>
        <position position="118"/>
    </location>
</feature>